<dbReference type="RefSeq" id="WP_116669812.1">
    <property type="nucleotide sequence ID" value="NZ_MZGU01000004.1"/>
</dbReference>
<evidence type="ECO:0000256" key="1">
    <source>
        <dbReference type="SAM" id="Phobius"/>
    </source>
</evidence>
<gene>
    <name evidence="2" type="ORF">MBBWO_10320</name>
</gene>
<keyword evidence="1" id="KW-1133">Transmembrane helix</keyword>
<sequence>MFDIKNEIKSTFADNKFLILFSATAFIISLILGYVYQASLHETFAPVVQEISNNLEQGVITFSFKDIFINNIVIVFEVFILGIIFCFSIVILLFNGFFLGYFIGAQDNLFYSLMLIIPHGIFELPSLILATSAGFVLFKFIYKSVKYYNNDSEGSFKNKMENAVDIKFKYFKQALVLLVVSAILMMIAAFIEVYVTLDFAYWIFSIFGI</sequence>
<feature type="transmembrane region" description="Helical" evidence="1">
    <location>
        <begin position="175"/>
        <end position="204"/>
    </location>
</feature>
<dbReference type="AlphaFoldDB" id="A0A2U1S864"/>
<dbReference type="Pfam" id="PF01944">
    <property type="entry name" value="SpoIIM"/>
    <property type="match status" value="1"/>
</dbReference>
<reference evidence="2 3" key="1">
    <citation type="submission" date="2017-03" db="EMBL/GenBank/DDBJ databases">
        <title>Genome sequence of Methanobrevibacter wosei.</title>
        <authorList>
            <person name="Poehlein A."/>
            <person name="Seedorf H."/>
            <person name="Daniel R."/>
        </authorList>
    </citation>
    <scope>NUCLEOTIDE SEQUENCE [LARGE SCALE GENOMIC DNA]</scope>
    <source>
        <strain evidence="2 3">DSM 11979</strain>
    </source>
</reference>
<keyword evidence="3" id="KW-1185">Reference proteome</keyword>
<dbReference type="PANTHER" id="PTHR35337">
    <property type="entry name" value="SLR1478 PROTEIN"/>
    <property type="match status" value="1"/>
</dbReference>
<proteinExistence type="predicted"/>
<evidence type="ECO:0000313" key="3">
    <source>
        <dbReference type="Proteomes" id="UP000245577"/>
    </source>
</evidence>
<comment type="caution">
    <text evidence="2">The sequence shown here is derived from an EMBL/GenBank/DDBJ whole genome shotgun (WGS) entry which is preliminary data.</text>
</comment>
<evidence type="ECO:0008006" key="4">
    <source>
        <dbReference type="Google" id="ProtNLM"/>
    </source>
</evidence>
<evidence type="ECO:0000313" key="2">
    <source>
        <dbReference type="EMBL" id="PWB86178.1"/>
    </source>
</evidence>
<dbReference type="EMBL" id="MZGU01000004">
    <property type="protein sequence ID" value="PWB86178.1"/>
    <property type="molecule type" value="Genomic_DNA"/>
</dbReference>
<dbReference type="PANTHER" id="PTHR35337:SF1">
    <property type="entry name" value="SLR1478 PROTEIN"/>
    <property type="match status" value="1"/>
</dbReference>
<dbReference type="InterPro" id="IPR002798">
    <property type="entry name" value="SpoIIM-like"/>
</dbReference>
<keyword evidence="1" id="KW-0472">Membrane</keyword>
<dbReference type="Proteomes" id="UP000245577">
    <property type="component" value="Unassembled WGS sequence"/>
</dbReference>
<protein>
    <recommendedName>
        <fullName evidence="4">Stage II sporulation protein M</fullName>
    </recommendedName>
</protein>
<feature type="transmembrane region" description="Helical" evidence="1">
    <location>
        <begin position="109"/>
        <end position="138"/>
    </location>
</feature>
<organism evidence="2 3">
    <name type="scientific">Methanobrevibacter woesei</name>
    <dbReference type="NCBI Taxonomy" id="190976"/>
    <lineage>
        <taxon>Archaea</taxon>
        <taxon>Methanobacteriati</taxon>
        <taxon>Methanobacteriota</taxon>
        <taxon>Methanomada group</taxon>
        <taxon>Methanobacteria</taxon>
        <taxon>Methanobacteriales</taxon>
        <taxon>Methanobacteriaceae</taxon>
        <taxon>Methanobrevibacter</taxon>
    </lineage>
</organism>
<keyword evidence="1" id="KW-0812">Transmembrane</keyword>
<dbReference type="OrthoDB" id="86288at2157"/>
<feature type="transmembrane region" description="Helical" evidence="1">
    <location>
        <begin position="72"/>
        <end position="103"/>
    </location>
</feature>
<name>A0A2U1S864_9EURY</name>
<feature type="transmembrane region" description="Helical" evidence="1">
    <location>
        <begin position="17"/>
        <end position="36"/>
    </location>
</feature>
<accession>A0A2U1S864</accession>